<gene>
    <name evidence="1" type="ORF">PSALAMII_LOCUS1421</name>
</gene>
<dbReference type="EMBL" id="CAJVPD010000059">
    <property type="protein sequence ID" value="CAG8282591.1"/>
    <property type="molecule type" value="Genomic_DNA"/>
</dbReference>
<dbReference type="OrthoDB" id="4368627at2759"/>
<proteinExistence type="predicted"/>
<accession>A0A9W4IIG0</accession>
<dbReference type="Pfam" id="PF21858">
    <property type="entry name" value="DUF6914"/>
    <property type="match status" value="1"/>
</dbReference>
<organism evidence="1 2">
    <name type="scientific">Penicillium salamii</name>
    <dbReference type="NCBI Taxonomy" id="1612424"/>
    <lineage>
        <taxon>Eukaryota</taxon>
        <taxon>Fungi</taxon>
        <taxon>Dikarya</taxon>
        <taxon>Ascomycota</taxon>
        <taxon>Pezizomycotina</taxon>
        <taxon>Eurotiomycetes</taxon>
        <taxon>Eurotiomycetidae</taxon>
        <taxon>Eurotiales</taxon>
        <taxon>Aspergillaceae</taxon>
        <taxon>Penicillium</taxon>
    </lineage>
</organism>
<reference evidence="1" key="1">
    <citation type="submission" date="2021-07" db="EMBL/GenBank/DDBJ databases">
        <authorList>
            <person name="Branca A.L. A."/>
        </authorList>
    </citation>
    <scope>NUCLEOTIDE SEQUENCE</scope>
</reference>
<evidence type="ECO:0000313" key="1">
    <source>
        <dbReference type="EMBL" id="CAG8282591.1"/>
    </source>
</evidence>
<name>A0A9W4IIG0_9EURO</name>
<comment type="caution">
    <text evidence="1">The sequence shown here is derived from an EMBL/GenBank/DDBJ whole genome shotgun (WGS) entry which is preliminary data.</text>
</comment>
<evidence type="ECO:0000313" key="2">
    <source>
        <dbReference type="Proteomes" id="UP001152592"/>
    </source>
</evidence>
<dbReference type="AlphaFoldDB" id="A0A9W4IIG0"/>
<dbReference type="InterPro" id="IPR054208">
    <property type="entry name" value="DUF6914"/>
</dbReference>
<sequence length="180" mass="20282">MSNKRQVFLSLHHRDALSIGGNRQRFGHAAYHWGILISPKSSKGPDCYAFDVSDGIVLDPVQRVNLNPKGDWLFREKANINPEKSGHLLGRVMIGKVPNEITYAQIHDLLRAVPLPQKGALSEQNCVTWTRAAICKLQENGLVEQFDLDQFMDQSLAFADRRLHSTESTPASINYTARRM</sequence>
<protein>
    <submittedName>
        <fullName evidence="1">Uncharacterized protein</fullName>
    </submittedName>
</protein>
<dbReference type="Proteomes" id="UP001152592">
    <property type="component" value="Unassembled WGS sequence"/>
</dbReference>